<proteinExistence type="predicted"/>
<organism evidence="1 2">
    <name type="scientific">Nitrolancea hollandica Lb</name>
    <dbReference type="NCBI Taxonomy" id="1129897"/>
    <lineage>
        <taxon>Bacteria</taxon>
        <taxon>Pseudomonadati</taxon>
        <taxon>Thermomicrobiota</taxon>
        <taxon>Thermomicrobia</taxon>
        <taxon>Sphaerobacterales</taxon>
        <taxon>Sphaerobacterineae</taxon>
        <taxon>Sphaerobacteraceae</taxon>
        <taxon>Nitrolancea</taxon>
    </lineage>
</organism>
<accession>I4ECW1</accession>
<gene>
    <name evidence="1" type="ORF">NITHO_1260006</name>
</gene>
<dbReference type="AlphaFoldDB" id="I4ECW1"/>
<reference evidence="1 2" key="1">
    <citation type="journal article" date="2012" name="ISME J.">
        <title>Nitrification expanded: discovery, physiology and genomics of a nitrite-oxidizing bacterium from the phylum Chloroflexi.</title>
        <authorList>
            <person name="Sorokin D.Y."/>
            <person name="Lucker S."/>
            <person name="Vejmelkova D."/>
            <person name="Kostrikina N.A."/>
            <person name="Kleerebezem R."/>
            <person name="Rijpstra W.I."/>
            <person name="Damste J.S."/>
            <person name="Le Paslier D."/>
            <person name="Muyzer G."/>
            <person name="Wagner M."/>
            <person name="van Loosdrecht M.C."/>
            <person name="Daims H."/>
        </authorList>
    </citation>
    <scope>NUCLEOTIDE SEQUENCE [LARGE SCALE GENOMIC DNA]</scope>
    <source>
        <strain evidence="2">none</strain>
    </source>
</reference>
<keyword evidence="2" id="KW-1185">Reference proteome</keyword>
<evidence type="ECO:0000313" key="2">
    <source>
        <dbReference type="Proteomes" id="UP000004221"/>
    </source>
</evidence>
<comment type="caution">
    <text evidence="1">The sequence shown here is derived from an EMBL/GenBank/DDBJ whole genome shotgun (WGS) entry which is preliminary data.</text>
</comment>
<evidence type="ECO:0000313" key="1">
    <source>
        <dbReference type="EMBL" id="CCF82523.1"/>
    </source>
</evidence>
<sequence length="55" mass="6029">MACITSASHGKVVHCGRLIRGIELDILFVTMHDTRTRVGFGEVFSGNMIVAKQKP</sequence>
<name>I4ECW1_9BACT</name>
<dbReference type="Proteomes" id="UP000004221">
    <property type="component" value="Unassembled WGS sequence"/>
</dbReference>
<dbReference type="EMBL" id="CAGS01000031">
    <property type="protein sequence ID" value="CCF82523.1"/>
    <property type="molecule type" value="Genomic_DNA"/>
</dbReference>
<protein>
    <submittedName>
        <fullName evidence="1">Uncharacterized protein</fullName>
    </submittedName>
</protein>